<evidence type="ECO:0000256" key="6">
    <source>
        <dbReference type="ARBA" id="ARBA00023187"/>
    </source>
</evidence>
<dbReference type="PANTHER" id="PTHR13161:SF15">
    <property type="entry name" value="SPLICING FACTOR, SUPPRESSOR OF WHITE-APRICOT HOMOLOG"/>
    <property type="match status" value="1"/>
</dbReference>
<feature type="compositionally biased region" description="Basic and acidic residues" evidence="7">
    <location>
        <begin position="850"/>
        <end position="889"/>
    </location>
</feature>
<evidence type="ECO:0000313" key="9">
    <source>
        <dbReference type="EMBL" id="KAJ8766570.1"/>
    </source>
</evidence>
<feature type="compositionally biased region" description="Basic and acidic residues" evidence="7">
    <location>
        <begin position="899"/>
        <end position="908"/>
    </location>
</feature>
<keyword evidence="4" id="KW-0805">Transcription regulation</keyword>
<dbReference type="PANTHER" id="PTHR13161">
    <property type="entry name" value="SPLICING FACTOR SUPPRESSOR OF WHITE APRICOT"/>
    <property type="match status" value="1"/>
</dbReference>
<protein>
    <recommendedName>
        <fullName evidence="8">SURP motif domain-containing protein</fullName>
    </recommendedName>
</protein>
<proteinExistence type="predicted"/>
<evidence type="ECO:0000313" key="10">
    <source>
        <dbReference type="Proteomes" id="UP001159364"/>
    </source>
</evidence>
<feature type="region of interest" description="Disordered" evidence="7">
    <location>
        <begin position="44"/>
        <end position="112"/>
    </location>
</feature>
<dbReference type="GO" id="GO:0000395">
    <property type="term" value="P:mRNA 5'-splice site recognition"/>
    <property type="evidence" value="ECO:0007669"/>
    <property type="project" value="TreeGrafter"/>
</dbReference>
<feature type="compositionally biased region" description="Basic and acidic residues" evidence="7">
    <location>
        <begin position="705"/>
        <end position="716"/>
    </location>
</feature>
<feature type="region of interest" description="Disordered" evidence="7">
    <location>
        <begin position="928"/>
        <end position="974"/>
    </location>
</feature>
<evidence type="ECO:0000259" key="8">
    <source>
        <dbReference type="PROSITE" id="PS50128"/>
    </source>
</evidence>
<dbReference type="GO" id="GO:0003723">
    <property type="term" value="F:RNA binding"/>
    <property type="evidence" value="ECO:0007669"/>
    <property type="project" value="UniProtKB-KW"/>
</dbReference>
<evidence type="ECO:0000256" key="7">
    <source>
        <dbReference type="SAM" id="MobiDB-lite"/>
    </source>
</evidence>
<dbReference type="SUPFAM" id="SSF109905">
    <property type="entry name" value="Surp module (SWAP domain)"/>
    <property type="match status" value="2"/>
</dbReference>
<dbReference type="Proteomes" id="UP001159364">
    <property type="component" value="Linkage Group LG05"/>
</dbReference>
<dbReference type="InterPro" id="IPR040397">
    <property type="entry name" value="SWAP"/>
</dbReference>
<dbReference type="EMBL" id="JAIWQS010000005">
    <property type="protein sequence ID" value="KAJ8766570.1"/>
    <property type="molecule type" value="Genomic_DNA"/>
</dbReference>
<feature type="compositionally biased region" description="Basic and acidic residues" evidence="7">
    <location>
        <begin position="768"/>
        <end position="779"/>
    </location>
</feature>
<dbReference type="Pfam" id="PF01805">
    <property type="entry name" value="Surp"/>
    <property type="match status" value="2"/>
</dbReference>
<accession>A0AAV8TIA3</accession>
<organism evidence="9 10">
    <name type="scientific">Erythroxylum novogranatense</name>
    <dbReference type="NCBI Taxonomy" id="1862640"/>
    <lineage>
        <taxon>Eukaryota</taxon>
        <taxon>Viridiplantae</taxon>
        <taxon>Streptophyta</taxon>
        <taxon>Embryophyta</taxon>
        <taxon>Tracheophyta</taxon>
        <taxon>Spermatophyta</taxon>
        <taxon>Magnoliopsida</taxon>
        <taxon>eudicotyledons</taxon>
        <taxon>Gunneridae</taxon>
        <taxon>Pentapetalae</taxon>
        <taxon>rosids</taxon>
        <taxon>fabids</taxon>
        <taxon>Malpighiales</taxon>
        <taxon>Erythroxylaceae</taxon>
        <taxon>Erythroxylum</taxon>
    </lineage>
</organism>
<evidence type="ECO:0000256" key="2">
    <source>
        <dbReference type="ARBA" id="ARBA00022737"/>
    </source>
</evidence>
<dbReference type="InterPro" id="IPR000061">
    <property type="entry name" value="Surp"/>
</dbReference>
<gene>
    <name evidence="9" type="ORF">K2173_023817</name>
</gene>
<dbReference type="InterPro" id="IPR035967">
    <property type="entry name" value="SWAP/Surp_sf"/>
</dbReference>
<keyword evidence="6" id="KW-0508">mRNA splicing</keyword>
<reference evidence="9 10" key="1">
    <citation type="submission" date="2021-09" db="EMBL/GenBank/DDBJ databases">
        <title>Genomic insights and catalytic innovation underlie evolution of tropane alkaloids biosynthesis.</title>
        <authorList>
            <person name="Wang Y.-J."/>
            <person name="Tian T."/>
            <person name="Huang J.-P."/>
            <person name="Huang S.-X."/>
        </authorList>
    </citation>
    <scope>NUCLEOTIDE SEQUENCE [LARGE SCALE GENOMIC DNA]</scope>
    <source>
        <strain evidence="9">KIB-2018</strain>
        <tissue evidence="9">Leaf</tissue>
    </source>
</reference>
<evidence type="ECO:0000256" key="4">
    <source>
        <dbReference type="ARBA" id="ARBA00023015"/>
    </source>
</evidence>
<keyword evidence="10" id="KW-1185">Reference proteome</keyword>
<feature type="compositionally biased region" description="Basic residues" evidence="7">
    <location>
        <begin position="840"/>
        <end position="849"/>
    </location>
</feature>
<keyword evidence="1" id="KW-0507">mRNA processing</keyword>
<dbReference type="AlphaFoldDB" id="A0AAV8TIA3"/>
<dbReference type="PROSITE" id="PS50128">
    <property type="entry name" value="SURP"/>
    <property type="match status" value="2"/>
</dbReference>
<dbReference type="FunFam" id="1.10.10.790:FF:000011">
    <property type="entry name" value="Splicing factor, suppressor of white-apricot"/>
    <property type="match status" value="1"/>
</dbReference>
<evidence type="ECO:0000256" key="1">
    <source>
        <dbReference type="ARBA" id="ARBA00022664"/>
    </source>
</evidence>
<dbReference type="SMART" id="SM01141">
    <property type="entry name" value="DRY_EERY"/>
    <property type="match status" value="1"/>
</dbReference>
<evidence type="ECO:0000256" key="5">
    <source>
        <dbReference type="ARBA" id="ARBA00023163"/>
    </source>
</evidence>
<feature type="compositionally biased region" description="Basic and acidic residues" evidence="7">
    <location>
        <begin position="956"/>
        <end position="967"/>
    </location>
</feature>
<dbReference type="SMART" id="SM00648">
    <property type="entry name" value="SWAP"/>
    <property type="match status" value="2"/>
</dbReference>
<keyword evidence="5" id="KW-0804">Transcription</keyword>
<comment type="caution">
    <text evidence="9">The sequence shown here is derived from an EMBL/GenBank/DDBJ whole genome shotgun (WGS) entry which is preliminary data.</text>
</comment>
<feature type="compositionally biased region" description="Basic residues" evidence="7">
    <location>
        <begin position="680"/>
        <end position="704"/>
    </location>
</feature>
<feature type="domain" description="SURP motif" evidence="8">
    <location>
        <begin position="352"/>
        <end position="394"/>
    </location>
</feature>
<dbReference type="Gene3D" id="1.10.10.790">
    <property type="entry name" value="Surp module"/>
    <property type="match status" value="2"/>
</dbReference>
<evidence type="ECO:0000256" key="3">
    <source>
        <dbReference type="ARBA" id="ARBA00022884"/>
    </source>
</evidence>
<name>A0AAV8TIA3_9ROSI</name>
<keyword evidence="3" id="KW-0694">RNA-binding</keyword>
<feature type="compositionally biased region" description="Basic residues" evidence="7">
    <location>
        <begin position="739"/>
        <end position="754"/>
    </location>
</feature>
<feature type="domain" description="SURP motif" evidence="8">
    <location>
        <begin position="139"/>
        <end position="181"/>
    </location>
</feature>
<feature type="region of interest" description="Disordered" evidence="7">
    <location>
        <begin position="592"/>
        <end position="908"/>
    </location>
</feature>
<feature type="compositionally biased region" description="Acidic residues" evidence="7">
    <location>
        <begin position="655"/>
        <end position="675"/>
    </location>
</feature>
<keyword evidence="2" id="KW-0677">Repeat</keyword>
<dbReference type="InterPro" id="IPR019147">
    <property type="entry name" value="SWAP_N_domain"/>
</dbReference>
<feature type="compositionally biased region" description="Basic and acidic residues" evidence="7">
    <location>
        <begin position="611"/>
        <end position="639"/>
    </location>
</feature>
<sequence length="989" mass="110229">MDLEVVGRHALLFDDDTMAAFVNSAAALVDWNSLSIDRYDVRHLLSAPPPPRSRRRPPDDPLDSDLDRERYLDLPSQDVESQEEEGNTNGYNVVPFSYGNPTESAEHKNTEVDSGFRPPFSMPEHLLKNLPPTEKLHQIIARTAMFVSRHGAQSEIVLRVKQGDNPTFGFLMPDHELHPYFTFLVDHQELLKSDGDDKSTEGGGKAEGYLFQPGALGGALTLLGSVYGSGEDEEDVTKDEHALANDSKEALCSDNVNVSHQPEQIDSYVSIAKKKEVVPKPSAIPLKEVARVIKKNRSIGTVKTGSADFSKKDGDSLGLISSSANKLLDSVTPGLSKVETSILEPPSDLKRVVDKIVEFILRNGKEFESVLIQQDVKHGRFPFLLPSNQYHRYYLKVLQNAQESKLARKGFNSEKHDSLARGLGHTLKESDSSSLASDIPHDSDRKEKFKMVIGKPKKDGQDPSSKASRPQVGFSVDAAAAAAILQAATKGIKNPKLELLTKGSMNDIRAGRSSEGGDAPSIVSNETAAVSVPLAKAIAKTAATAAASEADSSEASLTKEQKLKAERLKRAKMFAAMIKCGAAPLRSEPLRGLSVEPSDVSRSSAEVSTLVDREREGSSAPIEFEKPERKDTVDSCNEKRLKRKYRSRSERGDEGNGEDVEDEGEKEEKVVEEDRDDKHSKKKRRSHHSPHRSGERHKHGRKGSSSKDTDSRRQCKDSSISDAEHCSIDLSSTDDDRRHSSRQSRERHKRRRKGSSSNGKDSGHRHKDSNISDDERPSRDLNSTDDEGRHSRWSYKVDSSSLDERRRSRHSKLHYSPSDELKCSKRRHKHDSLDDDKHKYSQRRRKRNSASHDEYLHSQQKTEHDGPSDGENHQSPERRKYSSSDDKGRQSRRQHKHSSINDECKHESKAVEHEKVFRLGRETDLEEGEILTKSDQSKACEGVDGAVGEDSVDLSKTYKDARPRSEPPETTDVPDDLRAKIRAMLMATM</sequence>
<dbReference type="Pfam" id="PF09750">
    <property type="entry name" value="DRY_EERY"/>
    <property type="match status" value="1"/>
</dbReference>